<evidence type="ECO:0000313" key="2">
    <source>
        <dbReference type="EMBL" id="RPA75321.1"/>
    </source>
</evidence>
<dbReference type="AlphaFoldDB" id="A0A3N4HTJ9"/>
<sequence>MSDVSPPEDLNTKALEIFNAIPTDSENTNDFYLFDDSSTYFNTSSSPQPCPVASEIFNNIPDEIYTPDASEIAKIFRDIPDEYDDTFSHLYPDTAKIFNHIPERSFDRKLVYLHAVLAGYLHDPSLRSNPKVVFQFDSNGKDRYWMKWTPDKPVSSDPLWKRAVCLQIAHPVAMDWIDFGPTFRFKVHPDPVGNFTISIMGIHYGKMQLPYENEEEADELTPRFKTPFFTENWGEDYKAIFTEASKWGGALRTFFTTSTGRTLRRVGKKRLETSGEGEDGPDREESGLAWDGYSEWDGSDSDSEEDATPKDDADLLKANNQEIVSNFDLRNSDDEQNSDGEGDSDRVASGLRSPSQESIMPDKDVLQENDEPYTVITETESYLPAIFWTRLLYVVQLRDGLGASLNVKPPILLGRLGELMQLYNGAKGFGSSLQGGTHVTRFDQLFSKDRMFPQERVVLFIYLFRELFMVLERFFRVRRPFEQEIARCLEEERFRDAGEAAARCCKDDSVGYLEMVEKVEFFSSLILFLLRARVPSVDQRLIRYLGLPESIGEGKRWHHGVLRDP</sequence>
<accession>A0A3N4HTJ9</accession>
<proteinExistence type="predicted"/>
<gene>
    <name evidence="2" type="ORF">BJ508DRAFT_365736</name>
</gene>
<keyword evidence="3" id="KW-1185">Reference proteome</keyword>
<dbReference type="EMBL" id="ML119766">
    <property type="protein sequence ID" value="RPA75321.1"/>
    <property type="molecule type" value="Genomic_DNA"/>
</dbReference>
<name>A0A3N4HTJ9_ASCIM</name>
<organism evidence="2 3">
    <name type="scientific">Ascobolus immersus RN42</name>
    <dbReference type="NCBI Taxonomy" id="1160509"/>
    <lineage>
        <taxon>Eukaryota</taxon>
        <taxon>Fungi</taxon>
        <taxon>Dikarya</taxon>
        <taxon>Ascomycota</taxon>
        <taxon>Pezizomycotina</taxon>
        <taxon>Pezizomycetes</taxon>
        <taxon>Pezizales</taxon>
        <taxon>Ascobolaceae</taxon>
        <taxon>Ascobolus</taxon>
    </lineage>
</organism>
<protein>
    <submittedName>
        <fullName evidence="2">Uncharacterized protein</fullName>
    </submittedName>
</protein>
<feature type="compositionally biased region" description="Acidic residues" evidence="1">
    <location>
        <begin position="297"/>
        <end position="306"/>
    </location>
</feature>
<dbReference type="Proteomes" id="UP000275078">
    <property type="component" value="Unassembled WGS sequence"/>
</dbReference>
<reference evidence="2 3" key="1">
    <citation type="journal article" date="2018" name="Nat. Ecol. Evol.">
        <title>Pezizomycetes genomes reveal the molecular basis of ectomycorrhizal truffle lifestyle.</title>
        <authorList>
            <person name="Murat C."/>
            <person name="Payen T."/>
            <person name="Noel B."/>
            <person name="Kuo A."/>
            <person name="Morin E."/>
            <person name="Chen J."/>
            <person name="Kohler A."/>
            <person name="Krizsan K."/>
            <person name="Balestrini R."/>
            <person name="Da Silva C."/>
            <person name="Montanini B."/>
            <person name="Hainaut M."/>
            <person name="Levati E."/>
            <person name="Barry K.W."/>
            <person name="Belfiori B."/>
            <person name="Cichocki N."/>
            <person name="Clum A."/>
            <person name="Dockter R.B."/>
            <person name="Fauchery L."/>
            <person name="Guy J."/>
            <person name="Iotti M."/>
            <person name="Le Tacon F."/>
            <person name="Lindquist E.A."/>
            <person name="Lipzen A."/>
            <person name="Malagnac F."/>
            <person name="Mello A."/>
            <person name="Molinier V."/>
            <person name="Miyauchi S."/>
            <person name="Poulain J."/>
            <person name="Riccioni C."/>
            <person name="Rubini A."/>
            <person name="Sitrit Y."/>
            <person name="Splivallo R."/>
            <person name="Traeger S."/>
            <person name="Wang M."/>
            <person name="Zifcakova L."/>
            <person name="Wipf D."/>
            <person name="Zambonelli A."/>
            <person name="Paolocci F."/>
            <person name="Nowrousian M."/>
            <person name="Ottonello S."/>
            <person name="Baldrian P."/>
            <person name="Spatafora J.W."/>
            <person name="Henrissat B."/>
            <person name="Nagy L.G."/>
            <person name="Aury J.M."/>
            <person name="Wincker P."/>
            <person name="Grigoriev I.V."/>
            <person name="Bonfante P."/>
            <person name="Martin F.M."/>
        </authorList>
    </citation>
    <scope>NUCLEOTIDE SEQUENCE [LARGE SCALE GENOMIC DNA]</scope>
    <source>
        <strain evidence="2 3">RN42</strain>
    </source>
</reference>
<evidence type="ECO:0000256" key="1">
    <source>
        <dbReference type="SAM" id="MobiDB-lite"/>
    </source>
</evidence>
<evidence type="ECO:0000313" key="3">
    <source>
        <dbReference type="Proteomes" id="UP000275078"/>
    </source>
</evidence>
<feature type="region of interest" description="Disordered" evidence="1">
    <location>
        <begin position="266"/>
        <end position="367"/>
    </location>
</feature>